<dbReference type="InterPro" id="IPR036527">
    <property type="entry name" value="SCP2_sterol-bd_dom_sf"/>
</dbReference>
<dbReference type="Proteomes" id="UP000265691">
    <property type="component" value="Unassembled WGS sequence"/>
</dbReference>
<reference evidence="2 3" key="1">
    <citation type="submission" date="2017-08" db="EMBL/GenBank/DDBJ databases">
        <title>Reclassification of Bisgaard taxon 37 and 44.</title>
        <authorList>
            <person name="Christensen H."/>
        </authorList>
    </citation>
    <scope>NUCLEOTIDE SEQUENCE [LARGE SCALE GENOMIC DNA]</scope>
    <source>
        <strain evidence="2 3">B96_3</strain>
    </source>
</reference>
<evidence type="ECO:0000259" key="1">
    <source>
        <dbReference type="Pfam" id="PF02036"/>
    </source>
</evidence>
<sequence>MKNLAPWTCIIISIFHNKRFQVNFISILFGAIKNDFVNERLVTFANQTIDYLVADNLKNTSDFLSLKDKNLYFCIEDLNLTYKAEIADKISVKKVDHIENSDLLITAKQSAVLSLINRQEDFEELIKENKLSIEGDNKYLINILNLSSRVDLSAENILSYYIGDVPAHLISKAGQHINRTVNNLVTFINDSNLNSYSNKSQDEFNNDPFRDDSIKDNKTNGSLLAGIENKLPNIKLVLDDLLKQIKKN</sequence>
<proteinExistence type="predicted"/>
<dbReference type="OrthoDB" id="5801225at2"/>
<name>A0A3A1Y662_9GAMM</name>
<dbReference type="EMBL" id="NRHC01000038">
    <property type="protein sequence ID" value="RIY33105.1"/>
    <property type="molecule type" value="Genomic_DNA"/>
</dbReference>
<dbReference type="InterPro" id="IPR003033">
    <property type="entry name" value="SCP2_sterol-bd_dom"/>
</dbReference>
<comment type="caution">
    <text evidence="2">The sequence shown here is derived from an EMBL/GenBank/DDBJ whole genome shotgun (WGS) entry which is preliminary data.</text>
</comment>
<keyword evidence="3" id="KW-1185">Reference proteome</keyword>
<gene>
    <name evidence="2" type="ORF">CKF54_03390</name>
</gene>
<protein>
    <recommendedName>
        <fullName evidence="1">SCP2 domain-containing protein</fullName>
    </recommendedName>
</protein>
<organism evidence="2 3">
    <name type="scientific">Psittacicella hinzii</name>
    <dbReference type="NCBI Taxonomy" id="2028575"/>
    <lineage>
        <taxon>Bacteria</taxon>
        <taxon>Pseudomonadati</taxon>
        <taxon>Pseudomonadota</taxon>
        <taxon>Gammaproteobacteria</taxon>
        <taxon>Pasteurellales</taxon>
        <taxon>Psittacicellaceae</taxon>
        <taxon>Psittacicella</taxon>
    </lineage>
</organism>
<feature type="domain" description="SCP2" evidence="1">
    <location>
        <begin position="60"/>
        <end position="139"/>
    </location>
</feature>
<accession>A0A3A1Y662</accession>
<dbReference type="Pfam" id="PF02036">
    <property type="entry name" value="SCP2"/>
    <property type="match status" value="1"/>
</dbReference>
<dbReference type="AlphaFoldDB" id="A0A3A1Y662"/>
<evidence type="ECO:0000313" key="2">
    <source>
        <dbReference type="EMBL" id="RIY33105.1"/>
    </source>
</evidence>
<evidence type="ECO:0000313" key="3">
    <source>
        <dbReference type="Proteomes" id="UP000265691"/>
    </source>
</evidence>
<dbReference type="SUPFAM" id="SSF55718">
    <property type="entry name" value="SCP-like"/>
    <property type="match status" value="1"/>
</dbReference>